<organism evidence="1 2">
    <name type="scientific">Caballeronia novacaledonica</name>
    <dbReference type="NCBI Taxonomy" id="1544861"/>
    <lineage>
        <taxon>Bacteria</taxon>
        <taxon>Pseudomonadati</taxon>
        <taxon>Pseudomonadota</taxon>
        <taxon>Betaproteobacteria</taxon>
        <taxon>Burkholderiales</taxon>
        <taxon>Burkholderiaceae</taxon>
        <taxon>Caballeronia</taxon>
    </lineage>
</organism>
<accession>A0AA37MHL0</accession>
<dbReference type="RefSeq" id="WP_273654942.1">
    <property type="nucleotide sequence ID" value="NZ_BPUS01000008.1"/>
</dbReference>
<evidence type="ECO:0000313" key="2">
    <source>
        <dbReference type="Proteomes" id="UP001055111"/>
    </source>
</evidence>
<dbReference type="AlphaFoldDB" id="A0AA37MHL0"/>
<reference evidence="1" key="1">
    <citation type="submission" date="2022-09" db="EMBL/GenBank/DDBJ databases">
        <title>Isolation and characterization of 3-chlorobenzoate degrading bacteria from soils in Shizuoka.</title>
        <authorList>
            <person name="Ifat A."/>
            <person name="Ogawa N."/>
            <person name="Kimbara K."/>
            <person name="Moriuchi R."/>
            <person name="Dohra H."/>
            <person name="Shintani M."/>
        </authorList>
    </citation>
    <scope>NUCLEOTIDE SEQUENCE</scope>
    <source>
        <strain evidence="1">19CS4-2</strain>
    </source>
</reference>
<protein>
    <submittedName>
        <fullName evidence="1">Uncharacterized protein</fullName>
    </submittedName>
</protein>
<evidence type="ECO:0000313" key="1">
    <source>
        <dbReference type="EMBL" id="GJH26955.1"/>
    </source>
</evidence>
<dbReference type="Proteomes" id="UP001055111">
    <property type="component" value="Unassembled WGS sequence"/>
</dbReference>
<comment type="caution">
    <text evidence="1">The sequence shown here is derived from an EMBL/GenBank/DDBJ whole genome shotgun (WGS) entry which is preliminary data.</text>
</comment>
<sequence length="40" mass="4508">MRANEGMLISVDSELGVGKNARTYDWMDARTPLDGLNSWH</sequence>
<name>A0AA37MHL0_9BURK</name>
<gene>
    <name evidence="1" type="ORF">CBA19CS42_20585</name>
</gene>
<proteinExistence type="predicted"/>
<dbReference type="EMBL" id="BPUS01000008">
    <property type="protein sequence ID" value="GJH26955.1"/>
    <property type="molecule type" value="Genomic_DNA"/>
</dbReference>